<reference evidence="2 3" key="1">
    <citation type="journal article" date="2020" name="Cell Host Microbe">
        <title>Functional and Genomic Variation between Human-Derived Isolates of Lachnospiraceae Reveals Inter- and Intra-Species Diversity.</title>
        <authorList>
            <person name="Sorbara M.T."/>
            <person name="Littmann E.R."/>
            <person name="Fontana E."/>
            <person name="Moody T.U."/>
            <person name="Kohout C.E."/>
            <person name="Gjonbalaj M."/>
            <person name="Eaton V."/>
            <person name="Seok R."/>
            <person name="Leiner I.M."/>
            <person name="Pamer E.G."/>
        </authorList>
    </citation>
    <scope>NUCLEOTIDE SEQUENCE [LARGE SCALE GENOMIC DNA]</scope>
    <source>
        <strain evidence="2 3">MSK.14.54</strain>
    </source>
</reference>
<keyword evidence="3" id="KW-1185">Reference proteome</keyword>
<sequence length="197" mass="22752">MMKHEKSNNEKKIEIPDNQIVYDQRKVINQTIAIRRKRSLENKRRVAISKCINIVSFLLIAAAVLFLLRVLQIKEFGQINQKRIFQNLQRFYKENGIIIAVHAKKNLLVIQKAVASTVFSCIVPNFVYFSVGLQELPGRISTNIHVKEGIKQIWNCAAVNIQVIVAGIRKFISIISNNLWYVLDKVQEIVTKLIRKK</sequence>
<proteinExistence type="predicted"/>
<evidence type="ECO:0000313" key="2">
    <source>
        <dbReference type="EMBL" id="NSE16608.1"/>
    </source>
</evidence>
<evidence type="ECO:0000256" key="1">
    <source>
        <dbReference type="SAM" id="Phobius"/>
    </source>
</evidence>
<organism evidence="2 3">
    <name type="scientific">Fusicatenibacter saccharivorans</name>
    <dbReference type="NCBI Taxonomy" id="1150298"/>
    <lineage>
        <taxon>Bacteria</taxon>
        <taxon>Bacillati</taxon>
        <taxon>Bacillota</taxon>
        <taxon>Clostridia</taxon>
        <taxon>Lachnospirales</taxon>
        <taxon>Lachnospiraceae</taxon>
        <taxon>Fusicatenibacter</taxon>
    </lineage>
</organism>
<gene>
    <name evidence="2" type="ORF">G5B05_09345</name>
</gene>
<protein>
    <recommendedName>
        <fullName evidence="4">Transmembrane protein</fullName>
    </recommendedName>
</protein>
<feature type="transmembrane region" description="Helical" evidence="1">
    <location>
        <begin position="46"/>
        <end position="68"/>
    </location>
</feature>
<evidence type="ECO:0008006" key="4">
    <source>
        <dbReference type="Google" id="ProtNLM"/>
    </source>
</evidence>
<dbReference type="RefSeq" id="WP_173829885.1">
    <property type="nucleotide sequence ID" value="NZ_JAAITQ010000015.1"/>
</dbReference>
<keyword evidence="1" id="KW-1133">Transmembrane helix</keyword>
<name>A0ABX2GFX8_9FIRM</name>
<comment type="caution">
    <text evidence="2">The sequence shown here is derived from an EMBL/GenBank/DDBJ whole genome shotgun (WGS) entry which is preliminary data.</text>
</comment>
<keyword evidence="1" id="KW-0472">Membrane</keyword>
<evidence type="ECO:0000313" key="3">
    <source>
        <dbReference type="Proteomes" id="UP000768180"/>
    </source>
</evidence>
<dbReference type="Proteomes" id="UP000768180">
    <property type="component" value="Unassembled WGS sequence"/>
</dbReference>
<accession>A0ABX2GFX8</accession>
<dbReference type="EMBL" id="JAAITQ010000015">
    <property type="protein sequence ID" value="NSE16608.1"/>
    <property type="molecule type" value="Genomic_DNA"/>
</dbReference>
<keyword evidence="1" id="KW-0812">Transmembrane</keyword>